<dbReference type="AlphaFoldDB" id="A0A8B6CUM8"/>
<dbReference type="InterPro" id="IPR036465">
    <property type="entry name" value="vWFA_dom_sf"/>
</dbReference>
<evidence type="ECO:0000259" key="3">
    <source>
        <dbReference type="PROSITE" id="PS50234"/>
    </source>
</evidence>
<dbReference type="SMART" id="SM00327">
    <property type="entry name" value="VWA"/>
    <property type="match status" value="1"/>
</dbReference>
<sequence length="272" mass="29653">MNMKAWWIPLLFAITIELNNKLCHAKGDLSENSNESKGDLSKNSGESKEDTKENSDGSKGGRSGKSGESKGGLSKNSGESKGNRSGESGESKGGLSKNSGESKEGSGACKYDLIFVLDMSSSIGPSGFEKTKDYVIETINKSKVGHEQTQIGIITFSDDAKMDIPLKQYKKKEKLIEAIRSIQWKGGVTNIFKGLNVLRLEGFTKKNGYRKKMEKIGILVTDGKSTNEQETHSEVELLESEGIKLFTKGISDDIDEEALRTIGDEVPEINCL</sequence>
<feature type="domain" description="VWFA" evidence="3">
    <location>
        <begin position="112"/>
        <end position="272"/>
    </location>
</feature>
<dbReference type="Gene3D" id="3.40.50.410">
    <property type="entry name" value="von Willebrand factor, type A domain"/>
    <property type="match status" value="1"/>
</dbReference>
<evidence type="ECO:0000313" key="4">
    <source>
        <dbReference type="EMBL" id="VDI10127.1"/>
    </source>
</evidence>
<evidence type="ECO:0000256" key="1">
    <source>
        <dbReference type="SAM" id="MobiDB-lite"/>
    </source>
</evidence>
<dbReference type="OrthoDB" id="6092015at2759"/>
<dbReference type="Pfam" id="PF00092">
    <property type="entry name" value="VWA"/>
    <property type="match status" value="1"/>
</dbReference>
<dbReference type="PROSITE" id="PS50234">
    <property type="entry name" value="VWFA"/>
    <property type="match status" value="1"/>
</dbReference>
<feature type="compositionally biased region" description="Low complexity" evidence="1">
    <location>
        <begin position="71"/>
        <end position="80"/>
    </location>
</feature>
<feature type="region of interest" description="Disordered" evidence="1">
    <location>
        <begin position="27"/>
        <end position="105"/>
    </location>
</feature>
<comment type="caution">
    <text evidence="4">The sequence shown here is derived from an EMBL/GenBank/DDBJ whole genome shotgun (WGS) entry which is preliminary data.</text>
</comment>
<feature type="signal peptide" evidence="2">
    <location>
        <begin position="1"/>
        <end position="25"/>
    </location>
</feature>
<dbReference type="PRINTS" id="PR00453">
    <property type="entry name" value="VWFADOMAIN"/>
</dbReference>
<proteinExistence type="predicted"/>
<accession>A0A8B6CUM8</accession>
<evidence type="ECO:0000256" key="2">
    <source>
        <dbReference type="SAM" id="SignalP"/>
    </source>
</evidence>
<dbReference type="InterPro" id="IPR002035">
    <property type="entry name" value="VWF_A"/>
</dbReference>
<dbReference type="Proteomes" id="UP000596742">
    <property type="component" value="Unassembled WGS sequence"/>
</dbReference>
<dbReference type="SUPFAM" id="SSF53300">
    <property type="entry name" value="vWA-like"/>
    <property type="match status" value="1"/>
</dbReference>
<dbReference type="InterPro" id="IPR050525">
    <property type="entry name" value="ECM_Assembly_Org"/>
</dbReference>
<keyword evidence="5" id="KW-1185">Reference proteome</keyword>
<organism evidence="4 5">
    <name type="scientific">Mytilus galloprovincialis</name>
    <name type="common">Mediterranean mussel</name>
    <dbReference type="NCBI Taxonomy" id="29158"/>
    <lineage>
        <taxon>Eukaryota</taxon>
        <taxon>Metazoa</taxon>
        <taxon>Spiralia</taxon>
        <taxon>Lophotrochozoa</taxon>
        <taxon>Mollusca</taxon>
        <taxon>Bivalvia</taxon>
        <taxon>Autobranchia</taxon>
        <taxon>Pteriomorphia</taxon>
        <taxon>Mytilida</taxon>
        <taxon>Mytiloidea</taxon>
        <taxon>Mytilidae</taxon>
        <taxon>Mytilinae</taxon>
        <taxon>Mytilus</taxon>
    </lineage>
</organism>
<evidence type="ECO:0000313" key="5">
    <source>
        <dbReference type="Proteomes" id="UP000596742"/>
    </source>
</evidence>
<protein>
    <recommendedName>
        <fullName evidence="3">VWFA domain-containing protein</fullName>
    </recommendedName>
</protein>
<dbReference type="PANTHER" id="PTHR24020">
    <property type="entry name" value="COLLAGEN ALPHA"/>
    <property type="match status" value="1"/>
</dbReference>
<name>A0A8B6CUM8_MYTGA</name>
<gene>
    <name evidence="4" type="ORF">MGAL_10B089192</name>
</gene>
<dbReference type="EMBL" id="UYJE01002366">
    <property type="protein sequence ID" value="VDI10127.1"/>
    <property type="molecule type" value="Genomic_DNA"/>
</dbReference>
<reference evidence="4" key="1">
    <citation type="submission" date="2018-11" db="EMBL/GenBank/DDBJ databases">
        <authorList>
            <person name="Alioto T."/>
            <person name="Alioto T."/>
        </authorList>
    </citation>
    <scope>NUCLEOTIDE SEQUENCE</scope>
</reference>
<dbReference type="CDD" id="cd01450">
    <property type="entry name" value="vWFA_subfamily_ECM"/>
    <property type="match status" value="1"/>
</dbReference>
<keyword evidence="2" id="KW-0732">Signal</keyword>
<feature type="chain" id="PRO_5032868648" description="VWFA domain-containing protein" evidence="2">
    <location>
        <begin position="26"/>
        <end position="272"/>
    </location>
</feature>
<dbReference type="PANTHER" id="PTHR24020:SF84">
    <property type="entry name" value="VWFA DOMAIN-CONTAINING PROTEIN"/>
    <property type="match status" value="1"/>
</dbReference>
<feature type="compositionally biased region" description="Basic and acidic residues" evidence="1">
    <location>
        <begin position="27"/>
        <end position="56"/>
    </location>
</feature>
<feature type="compositionally biased region" description="Basic and acidic residues" evidence="1">
    <location>
        <begin position="81"/>
        <end position="90"/>
    </location>
</feature>